<comment type="caution">
    <text evidence="10">The sequence shown here is derived from an EMBL/GenBank/DDBJ whole genome shotgun (WGS) entry which is preliminary data.</text>
</comment>
<feature type="region of interest" description="Disordered" evidence="7">
    <location>
        <begin position="1136"/>
        <end position="1209"/>
    </location>
</feature>
<feature type="compositionally biased region" description="Polar residues" evidence="7">
    <location>
        <begin position="731"/>
        <end position="747"/>
    </location>
</feature>
<dbReference type="PROSITE" id="PS50897">
    <property type="entry name" value="CTLH"/>
    <property type="match status" value="1"/>
</dbReference>
<proteinExistence type="inferred from homology"/>
<feature type="compositionally biased region" description="Low complexity" evidence="7">
    <location>
        <begin position="1233"/>
        <end position="1246"/>
    </location>
</feature>
<feature type="domain" description="CTLH" evidence="9">
    <location>
        <begin position="63"/>
        <end position="120"/>
    </location>
</feature>
<keyword evidence="11" id="KW-1185">Reference proteome</keyword>
<feature type="compositionally biased region" description="Basic and acidic residues" evidence="7">
    <location>
        <begin position="1172"/>
        <end position="1188"/>
    </location>
</feature>
<feature type="compositionally biased region" description="Low complexity" evidence="7">
    <location>
        <begin position="994"/>
        <end position="1048"/>
    </location>
</feature>
<dbReference type="PROSITE" id="PS00107">
    <property type="entry name" value="PROTEIN_KINASE_ATP"/>
    <property type="match status" value="1"/>
</dbReference>
<evidence type="ECO:0000313" key="11">
    <source>
        <dbReference type="Proteomes" id="UP000188533"/>
    </source>
</evidence>
<dbReference type="SMART" id="SM00220">
    <property type="entry name" value="S_TKc"/>
    <property type="match status" value="1"/>
</dbReference>
<feature type="region of interest" description="Disordered" evidence="7">
    <location>
        <begin position="225"/>
        <end position="305"/>
    </location>
</feature>
<dbReference type="PANTHER" id="PTHR48016">
    <property type="entry name" value="MAP KINASE KINASE KINASE SSK2-RELATED-RELATED"/>
    <property type="match status" value="1"/>
</dbReference>
<feature type="compositionally biased region" description="Basic residues" evidence="7">
    <location>
        <begin position="276"/>
        <end position="291"/>
    </location>
</feature>
<dbReference type="Pfam" id="PF08513">
    <property type="entry name" value="LisH"/>
    <property type="match status" value="1"/>
</dbReference>
<evidence type="ECO:0000256" key="4">
    <source>
        <dbReference type="ARBA" id="ARBA00022777"/>
    </source>
</evidence>
<dbReference type="InterPro" id="IPR017441">
    <property type="entry name" value="Protein_kinase_ATP_BS"/>
</dbReference>
<dbReference type="FunFam" id="1.10.510.10:FF:000182">
    <property type="entry name" value="MAP kinase kinase kinase mkh1"/>
    <property type="match status" value="1"/>
</dbReference>
<feature type="compositionally biased region" description="Low complexity" evidence="7">
    <location>
        <begin position="776"/>
        <end position="790"/>
    </location>
</feature>
<evidence type="ECO:0000256" key="1">
    <source>
        <dbReference type="ARBA" id="ARBA00006529"/>
    </source>
</evidence>
<dbReference type="PANTHER" id="PTHR48016:SF48">
    <property type="entry name" value="SERINE_THREONINE-PROTEIN KINASE BCK1_SLK1_SSP31"/>
    <property type="match status" value="1"/>
</dbReference>
<dbReference type="Pfam" id="PF10607">
    <property type="entry name" value="CTLH"/>
    <property type="match status" value="1"/>
</dbReference>
<reference evidence="10 11" key="1">
    <citation type="submission" date="2016-08" db="EMBL/GenBank/DDBJ databases">
        <authorList>
            <consortium name="Lentinula edodes genome sequencing consortium"/>
            <person name="Sakamoto Y."/>
            <person name="Nakade K."/>
            <person name="Sato S."/>
            <person name="Yoshida Y."/>
            <person name="Miyazaki K."/>
            <person name="Natsume S."/>
            <person name="Konno N."/>
        </authorList>
    </citation>
    <scope>NUCLEOTIDE SEQUENCE [LARGE SCALE GENOMIC DNA]</scope>
    <source>
        <strain evidence="10 11">NBRC 111202</strain>
    </source>
</reference>
<dbReference type="Gene3D" id="1.10.510.10">
    <property type="entry name" value="Transferase(Phosphotransferase) domain 1"/>
    <property type="match status" value="1"/>
</dbReference>
<feature type="compositionally biased region" description="Low complexity" evidence="7">
    <location>
        <begin position="817"/>
        <end position="840"/>
    </location>
</feature>
<feature type="region of interest" description="Disordered" evidence="7">
    <location>
        <begin position="403"/>
        <end position="1049"/>
    </location>
</feature>
<dbReference type="GO" id="GO:0005524">
    <property type="term" value="F:ATP binding"/>
    <property type="evidence" value="ECO:0007669"/>
    <property type="project" value="UniProtKB-UniRule"/>
</dbReference>
<feature type="compositionally biased region" description="Polar residues" evidence="7">
    <location>
        <begin position="1154"/>
        <end position="1171"/>
    </location>
</feature>
<dbReference type="Proteomes" id="UP000188533">
    <property type="component" value="Unassembled WGS sequence"/>
</dbReference>
<feature type="compositionally biased region" description="Polar residues" evidence="7">
    <location>
        <begin position="452"/>
        <end position="462"/>
    </location>
</feature>
<feature type="compositionally biased region" description="Polar residues" evidence="7">
    <location>
        <begin position="1359"/>
        <end position="1372"/>
    </location>
</feature>
<reference evidence="10 11" key="2">
    <citation type="submission" date="2017-02" db="EMBL/GenBank/DDBJ databases">
        <title>A genome survey and senescence transcriptome analysis in Lentinula edodes.</title>
        <authorList>
            <person name="Sakamoto Y."/>
            <person name="Nakade K."/>
            <person name="Sato S."/>
            <person name="Yoshida Y."/>
            <person name="Miyazaki K."/>
            <person name="Natsume S."/>
            <person name="Konno N."/>
        </authorList>
    </citation>
    <scope>NUCLEOTIDE SEQUENCE [LARGE SCALE GENOMIC DNA]</scope>
    <source>
        <strain evidence="10 11">NBRC 111202</strain>
    </source>
</reference>
<feature type="compositionally biased region" description="Basic and acidic residues" evidence="7">
    <location>
        <begin position="599"/>
        <end position="613"/>
    </location>
</feature>
<evidence type="ECO:0000259" key="8">
    <source>
        <dbReference type="PROSITE" id="PS50011"/>
    </source>
</evidence>
<dbReference type="InterPro" id="IPR006594">
    <property type="entry name" value="LisH"/>
</dbReference>
<dbReference type="InterPro" id="IPR024964">
    <property type="entry name" value="CTLH/CRA"/>
</dbReference>
<dbReference type="EMBL" id="BDGU01000292">
    <property type="protein sequence ID" value="GAW06076.1"/>
    <property type="molecule type" value="Genomic_DNA"/>
</dbReference>
<evidence type="ECO:0000256" key="2">
    <source>
        <dbReference type="ARBA" id="ARBA00022679"/>
    </source>
</evidence>
<dbReference type="SMART" id="SM00667">
    <property type="entry name" value="LisH"/>
    <property type="match status" value="1"/>
</dbReference>
<dbReference type="InterPro" id="IPR000719">
    <property type="entry name" value="Prot_kinase_dom"/>
</dbReference>
<feature type="compositionally biased region" description="Low complexity" evidence="7">
    <location>
        <begin position="225"/>
        <end position="240"/>
    </location>
</feature>
<feature type="compositionally biased region" description="Polar residues" evidence="7">
    <location>
        <begin position="890"/>
        <end position="901"/>
    </location>
</feature>
<name>A0A1Q3EFX0_LENED</name>
<evidence type="ECO:0000313" key="10">
    <source>
        <dbReference type="EMBL" id="GAW06076.1"/>
    </source>
</evidence>
<feature type="compositionally biased region" description="Polar residues" evidence="7">
    <location>
        <begin position="938"/>
        <end position="952"/>
    </location>
</feature>
<dbReference type="SMART" id="SM00668">
    <property type="entry name" value="CTLH"/>
    <property type="match status" value="1"/>
</dbReference>
<keyword evidence="5 6" id="KW-0067">ATP-binding</keyword>
<feature type="compositionally biased region" description="Pro residues" evidence="7">
    <location>
        <begin position="512"/>
        <end position="527"/>
    </location>
</feature>
<feature type="compositionally biased region" description="Polar residues" evidence="7">
    <location>
        <begin position="481"/>
        <end position="494"/>
    </location>
</feature>
<comment type="similarity">
    <text evidence="1">Belongs to the protein kinase superfamily. STE Ser/Thr protein kinase family. MAP kinase kinase kinase subfamily.</text>
</comment>
<feature type="compositionally biased region" description="Polar residues" evidence="7">
    <location>
        <begin position="652"/>
        <end position="670"/>
    </location>
</feature>
<dbReference type="InterPro" id="IPR050538">
    <property type="entry name" value="MAP_kinase_kinase_kinase"/>
</dbReference>
<feature type="compositionally biased region" description="Pro residues" evidence="7">
    <location>
        <begin position="410"/>
        <end position="430"/>
    </location>
</feature>
<feature type="compositionally biased region" description="Low complexity" evidence="7">
    <location>
        <begin position="907"/>
        <end position="925"/>
    </location>
</feature>
<dbReference type="Pfam" id="PF00069">
    <property type="entry name" value="Pkinase"/>
    <property type="match status" value="1"/>
</dbReference>
<evidence type="ECO:0000256" key="3">
    <source>
        <dbReference type="ARBA" id="ARBA00022741"/>
    </source>
</evidence>
<dbReference type="PROSITE" id="PS50011">
    <property type="entry name" value="PROTEIN_KINASE_DOM"/>
    <property type="match status" value="1"/>
</dbReference>
<accession>A0A1Q3EFX0</accession>
<feature type="compositionally biased region" description="Pro residues" evidence="7">
    <location>
        <begin position="536"/>
        <end position="545"/>
    </location>
</feature>
<dbReference type="GO" id="GO:0000196">
    <property type="term" value="P:cell integrity MAPK cascade"/>
    <property type="evidence" value="ECO:0007669"/>
    <property type="project" value="UniProtKB-ARBA"/>
</dbReference>
<dbReference type="STRING" id="5353.A0A1Q3EFX0"/>
<evidence type="ECO:0000259" key="9">
    <source>
        <dbReference type="PROSITE" id="PS50897"/>
    </source>
</evidence>
<protein>
    <submittedName>
        <fullName evidence="10">Pkinase-domain-containing protein</fullName>
    </submittedName>
</protein>
<evidence type="ECO:0000256" key="7">
    <source>
        <dbReference type="SAM" id="MobiDB-lite"/>
    </source>
</evidence>
<dbReference type="FunFam" id="3.30.200.20:FF:000387">
    <property type="entry name" value="Serine/threonine-protein kinase STE11"/>
    <property type="match status" value="1"/>
</dbReference>
<dbReference type="InterPro" id="IPR011009">
    <property type="entry name" value="Kinase-like_dom_sf"/>
</dbReference>
<sequence>MPHALPNVQIYKEEWDRRLHEVQVSKSDLNRLIMDYLVIEGYKSAAEEFAQEASVVPEVDFESIESRMRVREALQRGDVEDAIVRVNELNPEILDNNRALFFHLQQQKLIEYIRQGRVGEALQFAQDELAQLGEHSPEFLSELERTMSLLAFEHSSSTPSAIGDLLSPAQRMKTAGEVNAAILESLSQGKEVKLVQLVKLLSWGQETLKEHAEFPKMSLDDGTILGSSSSTLLSSPAAEETPPPSTPGVSGPSIDLTAEDPAIASSASLYDPPQHRSQKFHFKSPFHHNPKPNKPGPKRPATSPTVSIPDERILILVTADSERYVNVEITGARNPAFIRECVFTKLNIYDEEDQARFSIYQTEIGAYATSEALTDERLFELCRKLGDAKGSLKLLVSHSSATVHEQPLQPVRPLPPVSPPSVVTIPPPVLPQTQSLQPLKPKRHSGSRHEGSISSASEQIPTDSPGYDADLDNADRDNRSTMRPPTQQMLNTIANAVPPSPITSRRSGAPLPSRPTSPPPPPTPPPIIDRYGNVLPTPPPPPPLSPNRATFPINDDNSLTPPARHHIRSGSDAASERERMLQHGQHHHSAKQEFSLGLGERRRQRFEFDDRSSNPESWVFIQKGESIEPETQAHPPSSPAPSQEQARQSPSKSSRAMRNHVSPTRYNQANKGGFRIPTIPPAPRGTPPVPTSSGDSRLPQPARTAGQPVPTSWAVNWKGETKTSAEAKPLPSTSSQRRNLKSAQSVDSLRAAFQGGGNVVNHPPNLRPGKGGHNATSSSSRTNSNMTFMSGPYKDGSPIHTLSRPVRPLPIYGGGSQDFPPSSSSAHSRSSPYMISPSSSNILSPEDPFPRPRSAMGDSAFPKRQIPAQSPTRGVESAASSMWPYHRPMSPTSGYTRSAATKRSESQTRTQTPPRSPTSPHSPRSFSKRLSDGFGPFSSDTGTMNSNGSGESDATLRKDDNPWLTNLFDDMNRIGNSSNGEATLMPPPRQLPDPSSASSTSTTSISPPRSIPTSASSTLSSSSPIVSKSISATTSTSTTPGQPSSLPSFHAFPNEKFNLSAIGTYDASSATILSTGTFDDSDSDDLWNKPLGPVPPVPPLPADLQDLNVMSSFPSKRPPLTVQIENIAGVVKPVSVPSAPGSTPDSSGLAVNGPPQSSSTATPHRQPSINDATKESSTKGGKKSRDARQSTFLAASDSEGWWAPRPPPEDMYEKLDQYFPEHDLDKPVIEAASGGTSPTATTTDVGLGPGVPPVPPIPSEKDLPHFVRDGRVRDRERISGERERSRIRAKKSIRIVAQEHKKKIDRTSIASHFAPHSDMDTASQNFNHAANMSRKRSTKLWGSKLEEVTTENERYGRSSAGTPESPSGSGPTTFKWVRGELIGRGTYGRVYLALNATTGEMMAVKQVEIPQTASDKNDSRQATVVQALKSESETLKDLDHPNIVQYLGFEETPSNLSIFLEYVPGGSIGSVLLKHGKFCENVTKSFTGQILSGLEYLHSKGILHRDLKADNILVEMSGICKISDFGISKRTAEQALGGGAATAMQGTVFWMAPEVINPQGKVYNSKIDIWSVGCVVLEMWAGMRPWNGDEMVAVMFKLASSKLPPPVPEGLILSELADDFRRKCFAINPDERPSATELMKHKYLELPPGWTFTGFT</sequence>
<keyword evidence="4 10" id="KW-0418">Kinase</keyword>
<evidence type="ECO:0000256" key="6">
    <source>
        <dbReference type="PROSITE-ProRule" id="PRU10141"/>
    </source>
</evidence>
<dbReference type="SUPFAM" id="SSF56112">
    <property type="entry name" value="Protein kinase-like (PK-like)"/>
    <property type="match status" value="1"/>
</dbReference>
<feature type="region of interest" description="Disordered" evidence="7">
    <location>
        <begin position="1233"/>
        <end position="1264"/>
    </location>
</feature>
<feature type="domain" description="Protein kinase" evidence="8">
    <location>
        <begin position="1376"/>
        <end position="1644"/>
    </location>
</feature>
<dbReference type="PROSITE" id="PS50896">
    <property type="entry name" value="LISH"/>
    <property type="match status" value="1"/>
</dbReference>
<keyword evidence="2" id="KW-0808">Transferase</keyword>
<dbReference type="GO" id="GO:0004709">
    <property type="term" value="F:MAP kinase kinase kinase activity"/>
    <property type="evidence" value="ECO:0007669"/>
    <property type="project" value="UniProtKB-ARBA"/>
</dbReference>
<feature type="compositionally biased region" description="Pro residues" evidence="7">
    <location>
        <begin position="678"/>
        <end position="690"/>
    </location>
</feature>
<keyword evidence="3 6" id="KW-0547">Nucleotide-binding</keyword>
<dbReference type="InterPro" id="IPR008271">
    <property type="entry name" value="Ser/Thr_kinase_AS"/>
</dbReference>
<feature type="binding site" evidence="6">
    <location>
        <position position="1405"/>
    </location>
    <ligand>
        <name>ATP</name>
        <dbReference type="ChEBI" id="CHEBI:30616"/>
    </ligand>
</feature>
<gene>
    <name evidence="10" type="ORF">LENED_007971</name>
</gene>
<dbReference type="InterPro" id="IPR006595">
    <property type="entry name" value="CTLH_C"/>
</dbReference>
<organism evidence="10 11">
    <name type="scientific">Lentinula edodes</name>
    <name type="common">Shiitake mushroom</name>
    <name type="synonym">Lentinus edodes</name>
    <dbReference type="NCBI Taxonomy" id="5353"/>
    <lineage>
        <taxon>Eukaryota</taxon>
        <taxon>Fungi</taxon>
        <taxon>Dikarya</taxon>
        <taxon>Basidiomycota</taxon>
        <taxon>Agaricomycotina</taxon>
        <taxon>Agaricomycetes</taxon>
        <taxon>Agaricomycetidae</taxon>
        <taxon>Agaricales</taxon>
        <taxon>Marasmiineae</taxon>
        <taxon>Omphalotaceae</taxon>
        <taxon>Lentinula</taxon>
    </lineage>
</organism>
<feature type="compositionally biased region" description="Low complexity" evidence="7">
    <location>
        <begin position="632"/>
        <end position="651"/>
    </location>
</feature>
<dbReference type="SMART" id="SM00757">
    <property type="entry name" value="CRA"/>
    <property type="match status" value="1"/>
</dbReference>
<evidence type="ECO:0000256" key="5">
    <source>
        <dbReference type="ARBA" id="ARBA00022840"/>
    </source>
</evidence>
<feature type="region of interest" description="Disordered" evidence="7">
    <location>
        <begin position="1348"/>
        <end position="1372"/>
    </location>
</feature>
<dbReference type="PROSITE" id="PS00108">
    <property type="entry name" value="PROTEIN_KINASE_ST"/>
    <property type="match status" value="1"/>
</dbReference>
<dbReference type="InterPro" id="IPR013144">
    <property type="entry name" value="CRA_dom"/>
</dbReference>